<evidence type="ECO:0000313" key="2">
    <source>
        <dbReference type="EMBL" id="TFY78872.1"/>
    </source>
</evidence>
<dbReference type="Proteomes" id="UP000298061">
    <property type="component" value="Unassembled WGS sequence"/>
</dbReference>
<sequence>MALPDYGHPLNLALDVKRIRLKWNDAAARYLVTDEVELAMPADGEKKEEDEPTYAFSLVRQFMRMDEVGPFHLENKYIEVESPAFVAAAQEVMKGRRDIAWGRKPLQKDELIAFMGAFTNYVDDLEKGETAEEQEQVEHVRFLMSFLRTEYREHIRDLENLRSLQVTTFELIWSIMLPGMILLTWDAMTATPRAVRLVSLEMTHGSSDKPRSWTLHCEFVTVNGDTPGIAEITFSIPHFIGAKRILELAAYPFEQLSIPDQEAKKLTLIERGKKCWRLKTGVTGTMTMSRTLWKTKSRIILDDEMYNRYCRNGGVPNMICDLDGEVPFPESRKDLDDDEYFLMSPRLYGYTLADRDWLMFHVDRIEDIQWSDTVFQGLDMDPEDKKLVKTLVEEHTGMAIDTEANKKLGITARKFDDFVESKGLGLIFNLHGASMPIRSQM</sequence>
<evidence type="ECO:0000313" key="3">
    <source>
        <dbReference type="Proteomes" id="UP000298061"/>
    </source>
</evidence>
<protein>
    <recommendedName>
        <fullName evidence="1">DUF7025 domain-containing protein</fullName>
    </recommendedName>
</protein>
<organism evidence="2 3">
    <name type="scientific">Hericium alpestre</name>
    <dbReference type="NCBI Taxonomy" id="135208"/>
    <lineage>
        <taxon>Eukaryota</taxon>
        <taxon>Fungi</taxon>
        <taxon>Dikarya</taxon>
        <taxon>Basidiomycota</taxon>
        <taxon>Agaricomycotina</taxon>
        <taxon>Agaricomycetes</taxon>
        <taxon>Russulales</taxon>
        <taxon>Hericiaceae</taxon>
        <taxon>Hericium</taxon>
    </lineage>
</organism>
<comment type="caution">
    <text evidence="2">The sequence shown here is derived from an EMBL/GenBank/DDBJ whole genome shotgun (WGS) entry which is preliminary data.</text>
</comment>
<dbReference type="STRING" id="135208.A0A4Y9ZVN2"/>
<dbReference type="OrthoDB" id="10042665at2759"/>
<dbReference type="PANTHER" id="PTHR46411">
    <property type="entry name" value="FAMILY ATPASE, PUTATIVE-RELATED"/>
    <property type="match status" value="1"/>
</dbReference>
<name>A0A4Y9ZVN2_9AGAM</name>
<accession>A0A4Y9ZVN2</accession>
<dbReference type="InterPro" id="IPR054289">
    <property type="entry name" value="DUF7025"/>
</dbReference>
<keyword evidence="3" id="KW-1185">Reference proteome</keyword>
<dbReference type="AlphaFoldDB" id="A0A4Y9ZVN2"/>
<gene>
    <name evidence="2" type="ORF">EWM64_g5142</name>
</gene>
<reference evidence="2 3" key="1">
    <citation type="submission" date="2019-02" db="EMBL/GenBank/DDBJ databases">
        <title>Genome sequencing of the rare red list fungi Hericium alpestre (H. flagellum).</title>
        <authorList>
            <person name="Buettner E."/>
            <person name="Kellner H."/>
        </authorList>
    </citation>
    <scope>NUCLEOTIDE SEQUENCE [LARGE SCALE GENOMIC DNA]</scope>
    <source>
        <strain evidence="2 3">DSM 108284</strain>
    </source>
</reference>
<dbReference type="PANTHER" id="PTHR46411:SF4">
    <property type="entry name" value="AAA+ ATPASE DOMAIN-CONTAINING PROTEIN"/>
    <property type="match status" value="1"/>
</dbReference>
<feature type="domain" description="DUF7025" evidence="1">
    <location>
        <begin position="158"/>
        <end position="254"/>
    </location>
</feature>
<dbReference type="EMBL" id="SFCI01000600">
    <property type="protein sequence ID" value="TFY78872.1"/>
    <property type="molecule type" value="Genomic_DNA"/>
</dbReference>
<proteinExistence type="predicted"/>
<dbReference type="Pfam" id="PF22942">
    <property type="entry name" value="DUF7025"/>
    <property type="match status" value="1"/>
</dbReference>
<evidence type="ECO:0000259" key="1">
    <source>
        <dbReference type="Pfam" id="PF22942"/>
    </source>
</evidence>